<evidence type="ECO:0000313" key="1">
    <source>
        <dbReference type="EMBL" id="QHV97945.1"/>
    </source>
</evidence>
<organism evidence="1 2">
    <name type="scientific">Spirosoma endbachense</name>
    <dbReference type="NCBI Taxonomy" id="2666025"/>
    <lineage>
        <taxon>Bacteria</taxon>
        <taxon>Pseudomonadati</taxon>
        <taxon>Bacteroidota</taxon>
        <taxon>Cytophagia</taxon>
        <taxon>Cytophagales</taxon>
        <taxon>Cytophagaceae</taxon>
        <taxon>Spirosoma</taxon>
    </lineage>
</organism>
<sequence>MKKIRIESESFLMPQCWGETTQEQKLALLPLQLVDLNETGDPSGAGRLKALALKVLLPGLGKYVDRMGDDQMFALGRLVKWVWSTKITEKPFESFAIEDANGRLVTYLLPEDNYANTSAIEIAMANIHYLAFTRPGKPNPLGVLALIATLCRPARADLKKFRKSVDWNNDAREEYNTVLAEERAVQFANLPFGVVMAITQYFEAMNGRFLKAYKDVYDPDPLAEDEPAMYHNGEGLVTTLMDIAKVGVFGDFEKVCKQNAHTVWLYLRDNSLKIKRANARAELQND</sequence>
<dbReference type="EMBL" id="CP045997">
    <property type="protein sequence ID" value="QHV97945.1"/>
    <property type="molecule type" value="Genomic_DNA"/>
</dbReference>
<accession>A0A6P1VYT8</accession>
<protein>
    <submittedName>
        <fullName evidence="1">Uncharacterized protein</fullName>
    </submittedName>
</protein>
<keyword evidence="2" id="KW-1185">Reference proteome</keyword>
<evidence type="ECO:0000313" key="2">
    <source>
        <dbReference type="Proteomes" id="UP000464577"/>
    </source>
</evidence>
<reference evidence="1 2" key="1">
    <citation type="submission" date="2019-11" db="EMBL/GenBank/DDBJ databases">
        <title>Spirosoma endbachense sp. nov., isolated from a natural salt meadow.</title>
        <authorList>
            <person name="Rojas J."/>
            <person name="Ambika Manirajan B."/>
            <person name="Ratering S."/>
            <person name="Suarez C."/>
            <person name="Geissler-Plaum R."/>
            <person name="Schnell S."/>
        </authorList>
    </citation>
    <scope>NUCLEOTIDE SEQUENCE [LARGE SCALE GENOMIC DNA]</scope>
    <source>
        <strain evidence="1 2">I-24</strain>
    </source>
</reference>
<dbReference type="Proteomes" id="UP000464577">
    <property type="component" value="Chromosome"/>
</dbReference>
<dbReference type="RefSeq" id="WP_162388359.1">
    <property type="nucleotide sequence ID" value="NZ_CP045997.1"/>
</dbReference>
<proteinExistence type="predicted"/>
<dbReference type="AlphaFoldDB" id="A0A6P1VYT8"/>
<gene>
    <name evidence="1" type="ORF">GJR95_24345</name>
</gene>
<dbReference type="KEGG" id="senf:GJR95_24345"/>
<name>A0A6P1VYT8_9BACT</name>